<organism evidence="1 2">
    <name type="scientific">Kordiimonas lipolytica</name>
    <dbReference type="NCBI Taxonomy" id="1662421"/>
    <lineage>
        <taxon>Bacteria</taxon>
        <taxon>Pseudomonadati</taxon>
        <taxon>Pseudomonadota</taxon>
        <taxon>Alphaproteobacteria</taxon>
        <taxon>Kordiimonadales</taxon>
        <taxon>Kordiimonadaceae</taxon>
        <taxon>Kordiimonas</taxon>
    </lineage>
</organism>
<dbReference type="EMBL" id="JBHSCR010000017">
    <property type="protein sequence ID" value="MFC4349492.1"/>
    <property type="molecule type" value="Genomic_DNA"/>
</dbReference>
<protein>
    <submittedName>
        <fullName evidence="1">DUF2384 domain-containing protein</fullName>
    </submittedName>
</protein>
<evidence type="ECO:0000313" key="1">
    <source>
        <dbReference type="EMBL" id="MFC4349492.1"/>
    </source>
</evidence>
<dbReference type="Proteomes" id="UP001595776">
    <property type="component" value="Unassembled WGS sequence"/>
</dbReference>
<proteinExistence type="predicted"/>
<evidence type="ECO:0000313" key="2">
    <source>
        <dbReference type="Proteomes" id="UP001595776"/>
    </source>
</evidence>
<dbReference type="RefSeq" id="WP_068146657.1">
    <property type="nucleotide sequence ID" value="NZ_JBHSCR010000017.1"/>
</dbReference>
<sequence>MSKKPKDKFHRNKVGIKMCFRLAEKWNISDATLMTLLGQADAEQFEAWRAGDVGEISNDTLMRVSYMLGTHTDLRTIFTNPNNYYGWVSRSNSGFEDISPLEHMLRNGQEGMHDVRLYLNHWISGGKSMTLAEIKAFHCPTQSIPTKELH</sequence>
<reference evidence="2" key="1">
    <citation type="journal article" date="2019" name="Int. J. Syst. Evol. Microbiol.">
        <title>The Global Catalogue of Microorganisms (GCM) 10K type strain sequencing project: providing services to taxonomists for standard genome sequencing and annotation.</title>
        <authorList>
            <consortium name="The Broad Institute Genomics Platform"/>
            <consortium name="The Broad Institute Genome Sequencing Center for Infectious Disease"/>
            <person name="Wu L."/>
            <person name="Ma J."/>
        </authorList>
    </citation>
    <scope>NUCLEOTIDE SEQUENCE [LARGE SCALE GENOMIC DNA]</scope>
    <source>
        <strain evidence="2">CGMCC 1.15304</strain>
    </source>
</reference>
<accession>A0ABV8UE05</accession>
<gene>
    <name evidence="1" type="ORF">ACFO5Q_16685</name>
</gene>
<name>A0ABV8UE05_9PROT</name>
<keyword evidence="2" id="KW-1185">Reference proteome</keyword>
<comment type="caution">
    <text evidence="1">The sequence shown here is derived from an EMBL/GenBank/DDBJ whole genome shotgun (WGS) entry which is preliminary data.</text>
</comment>